<reference evidence="2" key="1">
    <citation type="journal article" date="2015" name="Nature">
        <title>Complex archaea that bridge the gap between prokaryotes and eukaryotes.</title>
        <authorList>
            <person name="Spang A."/>
            <person name="Saw J.H."/>
            <person name="Jorgensen S.L."/>
            <person name="Zaremba-Niedzwiedzka K."/>
            <person name="Martijn J."/>
            <person name="Lind A.E."/>
            <person name="van Eijk R."/>
            <person name="Schleper C."/>
            <person name="Guy L."/>
            <person name="Ettema T.J."/>
        </authorList>
    </citation>
    <scope>NUCLEOTIDE SEQUENCE</scope>
</reference>
<name>A0A0F9ICC2_9ZZZZ</name>
<evidence type="ECO:0000256" key="1">
    <source>
        <dbReference type="SAM" id="MobiDB-lite"/>
    </source>
</evidence>
<organism evidence="2">
    <name type="scientific">marine sediment metagenome</name>
    <dbReference type="NCBI Taxonomy" id="412755"/>
    <lineage>
        <taxon>unclassified sequences</taxon>
        <taxon>metagenomes</taxon>
        <taxon>ecological metagenomes</taxon>
    </lineage>
</organism>
<feature type="non-terminal residue" evidence="2">
    <location>
        <position position="324"/>
    </location>
</feature>
<evidence type="ECO:0000313" key="2">
    <source>
        <dbReference type="EMBL" id="KKL85047.1"/>
    </source>
</evidence>
<sequence>MRFRIELGEGTAAGSRTDAAGRSSRTWRSWRRRSRTRPDSQRCHFRRWCHRRSARSRGHWRSGSCGWGPPCRGSRGCGSRGCGSRSLSRRRRDRSFLGCSSGPCSMPEPPLARLNECLVRNRPLRPVFEPDGVPAQTRIELVIDDGLATVVEPRVLTLAVDFGLERFPIDLDGLALGGLELRARSSPAVAAGIDGLMFPEESGPSAWGFSHTWGFSRRWSLTSTGTRTRTWCGFWRCSRTWCCLRTWRWSANLGSWRGLPCDLPCDLPASESGRHTAAQRGQRPQHRELAHRFGLARESPPCGFASGHHRDPDGLEWQAEELRR</sequence>
<comment type="caution">
    <text evidence="2">The sequence shown here is derived from an EMBL/GenBank/DDBJ whole genome shotgun (WGS) entry which is preliminary data.</text>
</comment>
<dbReference type="AlphaFoldDB" id="A0A0F9ICC2"/>
<dbReference type="EMBL" id="LAZR01021516">
    <property type="protein sequence ID" value="KKL85047.1"/>
    <property type="molecule type" value="Genomic_DNA"/>
</dbReference>
<proteinExistence type="predicted"/>
<gene>
    <name evidence="2" type="ORF">LCGC14_1958630</name>
</gene>
<accession>A0A0F9ICC2</accession>
<feature type="region of interest" description="Disordered" evidence="1">
    <location>
        <begin position="297"/>
        <end position="324"/>
    </location>
</feature>
<protein>
    <submittedName>
        <fullName evidence="2">Uncharacterized protein</fullName>
    </submittedName>
</protein>
<feature type="region of interest" description="Disordered" evidence="1">
    <location>
        <begin position="1"/>
        <end position="33"/>
    </location>
</feature>